<evidence type="ECO:0000256" key="1">
    <source>
        <dbReference type="SAM" id="MobiDB-lite"/>
    </source>
</evidence>
<proteinExistence type="predicted"/>
<keyword evidence="3" id="KW-1185">Reference proteome</keyword>
<dbReference type="Proteomes" id="UP001054252">
    <property type="component" value="Unassembled WGS sequence"/>
</dbReference>
<gene>
    <name evidence="2" type="ORF">SLEP1_g16282</name>
</gene>
<feature type="compositionally biased region" description="Polar residues" evidence="1">
    <location>
        <begin position="1"/>
        <end position="11"/>
    </location>
</feature>
<evidence type="ECO:0000313" key="3">
    <source>
        <dbReference type="Proteomes" id="UP001054252"/>
    </source>
</evidence>
<evidence type="ECO:0000313" key="2">
    <source>
        <dbReference type="EMBL" id="GKV04069.1"/>
    </source>
</evidence>
<feature type="region of interest" description="Disordered" evidence="1">
    <location>
        <begin position="1"/>
        <end position="23"/>
    </location>
</feature>
<accession>A0AAV5IW03</accession>
<dbReference type="AlphaFoldDB" id="A0AAV5IW03"/>
<dbReference type="EMBL" id="BPVZ01000021">
    <property type="protein sequence ID" value="GKV04069.1"/>
    <property type="molecule type" value="Genomic_DNA"/>
</dbReference>
<sequence>MYATTVFSATSDPPGWHGAEFGPTHCSPSINSEYRDCC</sequence>
<organism evidence="2 3">
    <name type="scientific">Rubroshorea leprosula</name>
    <dbReference type="NCBI Taxonomy" id="152421"/>
    <lineage>
        <taxon>Eukaryota</taxon>
        <taxon>Viridiplantae</taxon>
        <taxon>Streptophyta</taxon>
        <taxon>Embryophyta</taxon>
        <taxon>Tracheophyta</taxon>
        <taxon>Spermatophyta</taxon>
        <taxon>Magnoliopsida</taxon>
        <taxon>eudicotyledons</taxon>
        <taxon>Gunneridae</taxon>
        <taxon>Pentapetalae</taxon>
        <taxon>rosids</taxon>
        <taxon>malvids</taxon>
        <taxon>Malvales</taxon>
        <taxon>Dipterocarpaceae</taxon>
        <taxon>Rubroshorea</taxon>
    </lineage>
</organism>
<protein>
    <submittedName>
        <fullName evidence="2">Uncharacterized protein</fullName>
    </submittedName>
</protein>
<reference evidence="2 3" key="1">
    <citation type="journal article" date="2021" name="Commun. Biol.">
        <title>The genome of Shorea leprosula (Dipterocarpaceae) highlights the ecological relevance of drought in aseasonal tropical rainforests.</title>
        <authorList>
            <person name="Ng K.K.S."/>
            <person name="Kobayashi M.J."/>
            <person name="Fawcett J.A."/>
            <person name="Hatakeyama M."/>
            <person name="Paape T."/>
            <person name="Ng C.H."/>
            <person name="Ang C.C."/>
            <person name="Tnah L.H."/>
            <person name="Lee C.T."/>
            <person name="Nishiyama T."/>
            <person name="Sese J."/>
            <person name="O'Brien M.J."/>
            <person name="Copetti D."/>
            <person name="Mohd Noor M.I."/>
            <person name="Ong R.C."/>
            <person name="Putra M."/>
            <person name="Sireger I.Z."/>
            <person name="Indrioko S."/>
            <person name="Kosugi Y."/>
            <person name="Izuno A."/>
            <person name="Isagi Y."/>
            <person name="Lee S.L."/>
            <person name="Shimizu K.K."/>
        </authorList>
    </citation>
    <scope>NUCLEOTIDE SEQUENCE [LARGE SCALE GENOMIC DNA]</scope>
    <source>
        <strain evidence="2">214</strain>
    </source>
</reference>
<name>A0AAV5IW03_9ROSI</name>
<comment type="caution">
    <text evidence="2">The sequence shown here is derived from an EMBL/GenBank/DDBJ whole genome shotgun (WGS) entry which is preliminary data.</text>
</comment>